<proteinExistence type="predicted"/>
<feature type="compositionally biased region" description="Low complexity" evidence="1">
    <location>
        <begin position="23"/>
        <end position="36"/>
    </location>
</feature>
<feature type="region of interest" description="Disordered" evidence="1">
    <location>
        <begin position="1"/>
        <end position="66"/>
    </location>
</feature>
<sequence length="66" mass="7011">MALCVNNPSDEPAPARPGMRAPEAGGSSEAELGGRVAHLRRLRRRRGSWRGATSAYAGPNPLPTCR</sequence>
<evidence type="ECO:0000313" key="3">
    <source>
        <dbReference type="Proteomes" id="UP000479710"/>
    </source>
</evidence>
<reference evidence="2 3" key="1">
    <citation type="submission" date="2019-11" db="EMBL/GenBank/DDBJ databases">
        <title>Whole genome sequence of Oryza granulata.</title>
        <authorList>
            <person name="Li W."/>
        </authorList>
    </citation>
    <scope>NUCLEOTIDE SEQUENCE [LARGE SCALE GENOMIC DNA]</scope>
    <source>
        <strain evidence="3">cv. Menghai</strain>
        <tissue evidence="2">Leaf</tissue>
    </source>
</reference>
<organism evidence="2 3">
    <name type="scientific">Oryza meyeriana var. granulata</name>
    <dbReference type="NCBI Taxonomy" id="110450"/>
    <lineage>
        <taxon>Eukaryota</taxon>
        <taxon>Viridiplantae</taxon>
        <taxon>Streptophyta</taxon>
        <taxon>Embryophyta</taxon>
        <taxon>Tracheophyta</taxon>
        <taxon>Spermatophyta</taxon>
        <taxon>Magnoliopsida</taxon>
        <taxon>Liliopsida</taxon>
        <taxon>Poales</taxon>
        <taxon>Poaceae</taxon>
        <taxon>BOP clade</taxon>
        <taxon>Oryzoideae</taxon>
        <taxon>Oryzeae</taxon>
        <taxon>Oryzinae</taxon>
        <taxon>Oryza</taxon>
        <taxon>Oryza meyeriana</taxon>
    </lineage>
</organism>
<dbReference type="AlphaFoldDB" id="A0A6G1EXI4"/>
<name>A0A6G1EXI4_9ORYZ</name>
<comment type="caution">
    <text evidence="2">The sequence shown here is derived from an EMBL/GenBank/DDBJ whole genome shotgun (WGS) entry which is preliminary data.</text>
</comment>
<accession>A0A6G1EXI4</accession>
<protein>
    <submittedName>
        <fullName evidence="2">Uncharacterized protein</fullName>
    </submittedName>
</protein>
<dbReference type="Proteomes" id="UP000479710">
    <property type="component" value="Unassembled WGS sequence"/>
</dbReference>
<evidence type="ECO:0000256" key="1">
    <source>
        <dbReference type="SAM" id="MobiDB-lite"/>
    </source>
</evidence>
<keyword evidence="3" id="KW-1185">Reference proteome</keyword>
<gene>
    <name evidence="2" type="ORF">E2562_021381</name>
</gene>
<feature type="compositionally biased region" description="Basic residues" evidence="1">
    <location>
        <begin position="37"/>
        <end position="48"/>
    </location>
</feature>
<evidence type="ECO:0000313" key="2">
    <source>
        <dbReference type="EMBL" id="KAF0929353.1"/>
    </source>
</evidence>
<dbReference type="EMBL" id="SPHZ02000002">
    <property type="protein sequence ID" value="KAF0929353.1"/>
    <property type="molecule type" value="Genomic_DNA"/>
</dbReference>